<accession>A0A7W8MUE2</accession>
<dbReference type="AlphaFoldDB" id="A0A7W8MUE2"/>
<evidence type="ECO:0000313" key="1">
    <source>
        <dbReference type="EMBL" id="MBB5323803.1"/>
    </source>
</evidence>
<gene>
    <name evidence="1" type="ORF">HNQ34_000895</name>
</gene>
<evidence type="ECO:0000313" key="2">
    <source>
        <dbReference type="Proteomes" id="UP000520011"/>
    </source>
</evidence>
<evidence type="ECO:0008006" key="3">
    <source>
        <dbReference type="Google" id="ProtNLM"/>
    </source>
</evidence>
<sequence>MRTKMIASVFSLLLLAAWENHKEAETMHKAVPIASAHIVQTMHVKHEVRGKEVFVECIVNNFSFKKGARHKKDGEGHIDVYLNGQKVNEVFTAAFVVKGLPAGKHTVRLELVHNDSTKYGVSHEFEVNIP</sequence>
<proteinExistence type="predicted"/>
<dbReference type="EMBL" id="JACHEP010000002">
    <property type="protein sequence ID" value="MBB5323803.1"/>
    <property type="molecule type" value="Genomic_DNA"/>
</dbReference>
<reference evidence="1 2" key="1">
    <citation type="submission" date="2020-08" db="EMBL/GenBank/DDBJ databases">
        <title>Genomic Encyclopedia of Type Strains, Phase IV (KMG-IV): sequencing the most valuable type-strain genomes for metagenomic binning, comparative biology and taxonomic classification.</title>
        <authorList>
            <person name="Goeker M."/>
        </authorList>
    </citation>
    <scope>NUCLEOTIDE SEQUENCE [LARGE SCALE GENOMIC DNA]</scope>
    <source>
        <strain evidence="1 2">DSM 16325</strain>
    </source>
</reference>
<protein>
    <recommendedName>
        <fullName evidence="3">YtkA-like domain-containing protein</fullName>
    </recommendedName>
</protein>
<comment type="caution">
    <text evidence="1">The sequence shown here is derived from an EMBL/GenBank/DDBJ whole genome shotgun (WGS) entry which is preliminary data.</text>
</comment>
<name>A0A7W8MUE2_9BACL</name>
<organism evidence="1 2">
    <name type="scientific">Anoxybacteroides tepidamans</name>
    <dbReference type="NCBI Taxonomy" id="265948"/>
    <lineage>
        <taxon>Bacteria</taxon>
        <taxon>Bacillati</taxon>
        <taxon>Bacillota</taxon>
        <taxon>Bacilli</taxon>
        <taxon>Bacillales</taxon>
        <taxon>Anoxybacillaceae</taxon>
        <taxon>Anoxybacteroides</taxon>
    </lineage>
</organism>
<dbReference type="Proteomes" id="UP000520011">
    <property type="component" value="Unassembled WGS sequence"/>
</dbReference>
<keyword evidence="2" id="KW-1185">Reference proteome</keyword>